<evidence type="ECO:0000313" key="2">
    <source>
        <dbReference type="EMBL" id="OQP57700.1"/>
    </source>
</evidence>
<dbReference type="InterPro" id="IPR036291">
    <property type="entry name" value="NAD(P)-bd_dom_sf"/>
</dbReference>
<dbReference type="RefSeq" id="WP_081155600.1">
    <property type="nucleotide sequence ID" value="NZ_LVYD01000113.1"/>
</dbReference>
<dbReference type="STRING" id="1703345.A3860_08695"/>
<dbReference type="PRINTS" id="PR00081">
    <property type="entry name" value="GDHRDH"/>
</dbReference>
<name>A0A1V9FH91_9BACT</name>
<dbReference type="PANTHER" id="PTHR43157">
    <property type="entry name" value="PHOSPHATIDYLINOSITOL-GLYCAN BIOSYNTHESIS CLASS F PROTEIN-RELATED"/>
    <property type="match status" value="1"/>
</dbReference>
<comment type="caution">
    <text evidence="2">The sequence shown here is derived from an EMBL/GenBank/DDBJ whole genome shotgun (WGS) entry which is preliminary data.</text>
</comment>
<protein>
    <submittedName>
        <fullName evidence="2">Short-chain dehydrogenase</fullName>
    </submittedName>
</protein>
<dbReference type="OrthoDB" id="597510at2"/>
<dbReference type="Proteomes" id="UP000192796">
    <property type="component" value="Unassembled WGS sequence"/>
</dbReference>
<gene>
    <name evidence="2" type="ORF">A3860_08695</name>
</gene>
<evidence type="ECO:0000313" key="3">
    <source>
        <dbReference type="Proteomes" id="UP000192796"/>
    </source>
</evidence>
<dbReference type="NCBIfam" id="NF004846">
    <property type="entry name" value="PRK06197.1"/>
    <property type="match status" value="1"/>
</dbReference>
<dbReference type="AlphaFoldDB" id="A0A1V9FH91"/>
<proteinExistence type="predicted"/>
<keyword evidence="1" id="KW-0560">Oxidoreductase</keyword>
<organism evidence="2 3">
    <name type="scientific">Niastella vici</name>
    <dbReference type="NCBI Taxonomy" id="1703345"/>
    <lineage>
        <taxon>Bacteria</taxon>
        <taxon>Pseudomonadati</taxon>
        <taxon>Bacteroidota</taxon>
        <taxon>Chitinophagia</taxon>
        <taxon>Chitinophagales</taxon>
        <taxon>Chitinophagaceae</taxon>
        <taxon>Niastella</taxon>
    </lineage>
</organism>
<dbReference type="SUPFAM" id="SSF51735">
    <property type="entry name" value="NAD(P)-binding Rossmann-fold domains"/>
    <property type="match status" value="1"/>
</dbReference>
<dbReference type="PANTHER" id="PTHR43157:SF31">
    <property type="entry name" value="PHOSPHATIDYLINOSITOL-GLYCAN BIOSYNTHESIS CLASS F PROTEIN"/>
    <property type="match status" value="1"/>
</dbReference>
<dbReference type="Gene3D" id="3.40.50.720">
    <property type="entry name" value="NAD(P)-binding Rossmann-like Domain"/>
    <property type="match status" value="1"/>
</dbReference>
<dbReference type="InterPro" id="IPR002347">
    <property type="entry name" value="SDR_fam"/>
</dbReference>
<evidence type="ECO:0000256" key="1">
    <source>
        <dbReference type="ARBA" id="ARBA00023002"/>
    </source>
</evidence>
<sequence length="300" mass="33126">MWTKNKIPDLSGKIVIVTGANTGLGFETALALYEKGVHVILACRDLHKAQQAIAKINEHKGTGIVEAARLNLESLKQINEFSEVFIQKYRQLHVLINNAGVAMPPASKTSEGYELQFGVNFLGHFALTGLLYPLLLTTPDSRIVTVSSNGYQGALIDFDNLRSEKDYNPIREYRQSKLANLIFSIELNRRIKAKDQKILSIAAQPGANKTALTRHLSEEEIAIGKERLGEFMEPWQGALSLLYAAVSDESVGGSMYEPENSGLRGYPTLANIQENAMDEAVAKRLWHFAEQATGIHFPGS</sequence>
<dbReference type="Pfam" id="PF00106">
    <property type="entry name" value="adh_short"/>
    <property type="match status" value="1"/>
</dbReference>
<keyword evidence="3" id="KW-1185">Reference proteome</keyword>
<dbReference type="EMBL" id="LVYD01000113">
    <property type="protein sequence ID" value="OQP57700.1"/>
    <property type="molecule type" value="Genomic_DNA"/>
</dbReference>
<reference evidence="2 3" key="1">
    <citation type="submission" date="2016-03" db="EMBL/GenBank/DDBJ databases">
        <title>Niastella vici sp. nov., isolated from farmland soil.</title>
        <authorList>
            <person name="Chen L."/>
            <person name="Wang D."/>
            <person name="Yang S."/>
            <person name="Wang G."/>
        </authorList>
    </citation>
    <scope>NUCLEOTIDE SEQUENCE [LARGE SCALE GENOMIC DNA]</scope>
    <source>
        <strain evidence="2 3">DJ57</strain>
    </source>
</reference>
<accession>A0A1V9FH91</accession>
<dbReference type="GO" id="GO:0016491">
    <property type="term" value="F:oxidoreductase activity"/>
    <property type="evidence" value="ECO:0007669"/>
    <property type="project" value="UniProtKB-KW"/>
</dbReference>